<evidence type="ECO:0000256" key="14">
    <source>
        <dbReference type="PROSITE-ProRule" id="PRU01360"/>
    </source>
</evidence>
<dbReference type="GO" id="GO:0015891">
    <property type="term" value="P:siderophore transport"/>
    <property type="evidence" value="ECO:0007669"/>
    <property type="project" value="InterPro"/>
</dbReference>
<dbReference type="AlphaFoldDB" id="A0A3D8Y779"/>
<dbReference type="NCBIfam" id="TIGR01783">
    <property type="entry name" value="TonB-siderophor"/>
    <property type="match status" value="1"/>
</dbReference>
<dbReference type="GO" id="GO:0009279">
    <property type="term" value="C:cell outer membrane"/>
    <property type="evidence" value="ECO:0007669"/>
    <property type="project" value="UniProtKB-SubCell"/>
</dbReference>
<feature type="domain" description="TonB-dependent receptor plug" evidence="17">
    <location>
        <begin position="131"/>
        <end position="228"/>
    </location>
</feature>
<evidence type="ECO:0000313" key="18">
    <source>
        <dbReference type="EMBL" id="REA58817.1"/>
    </source>
</evidence>
<evidence type="ECO:0000256" key="15">
    <source>
        <dbReference type="RuleBase" id="RU003357"/>
    </source>
</evidence>
<comment type="subcellular location">
    <subcellularLocation>
        <location evidence="1 14">Cell outer membrane</location>
        <topology evidence="1 14">Multi-pass membrane protein</topology>
    </subcellularLocation>
</comment>
<dbReference type="Gene3D" id="2.40.170.20">
    <property type="entry name" value="TonB-dependent receptor, beta-barrel domain"/>
    <property type="match status" value="1"/>
</dbReference>
<keyword evidence="5" id="KW-0410">Iron transport</keyword>
<dbReference type="InterPro" id="IPR008969">
    <property type="entry name" value="CarboxyPept-like_regulatory"/>
</dbReference>
<dbReference type="Proteomes" id="UP000256373">
    <property type="component" value="Unassembled WGS sequence"/>
</dbReference>
<dbReference type="PANTHER" id="PTHR32552:SF68">
    <property type="entry name" value="FERRICHROME OUTER MEMBRANE TRANSPORTER_PHAGE RECEPTOR"/>
    <property type="match status" value="1"/>
</dbReference>
<evidence type="ECO:0000256" key="9">
    <source>
        <dbReference type="ARBA" id="ARBA00023065"/>
    </source>
</evidence>
<keyword evidence="12" id="KW-0675">Receptor</keyword>
<dbReference type="PROSITE" id="PS52016">
    <property type="entry name" value="TONB_DEPENDENT_REC_3"/>
    <property type="match status" value="1"/>
</dbReference>
<evidence type="ECO:0000256" key="5">
    <source>
        <dbReference type="ARBA" id="ARBA00022496"/>
    </source>
</evidence>
<dbReference type="RefSeq" id="WP_115832569.1">
    <property type="nucleotide sequence ID" value="NZ_QNUL01000018.1"/>
</dbReference>
<gene>
    <name evidence="18" type="ORF">DSL64_19290</name>
</gene>
<keyword evidence="7" id="KW-0732">Signal</keyword>
<evidence type="ECO:0000256" key="13">
    <source>
        <dbReference type="ARBA" id="ARBA00023237"/>
    </source>
</evidence>
<dbReference type="Pfam" id="PF13715">
    <property type="entry name" value="CarbopepD_reg_2"/>
    <property type="match status" value="1"/>
</dbReference>
<evidence type="ECO:0000256" key="6">
    <source>
        <dbReference type="ARBA" id="ARBA00022692"/>
    </source>
</evidence>
<evidence type="ECO:0000256" key="8">
    <source>
        <dbReference type="ARBA" id="ARBA00023004"/>
    </source>
</evidence>
<dbReference type="InterPro" id="IPR039426">
    <property type="entry name" value="TonB-dep_rcpt-like"/>
</dbReference>
<dbReference type="CDD" id="cd01347">
    <property type="entry name" value="ligand_gated_channel"/>
    <property type="match status" value="1"/>
</dbReference>
<keyword evidence="19" id="KW-1185">Reference proteome</keyword>
<dbReference type="GO" id="GO:0038023">
    <property type="term" value="F:signaling receptor activity"/>
    <property type="evidence" value="ECO:0007669"/>
    <property type="project" value="InterPro"/>
</dbReference>
<comment type="similarity">
    <text evidence="2 14 15">Belongs to the TonB-dependent receptor family.</text>
</comment>
<evidence type="ECO:0000256" key="7">
    <source>
        <dbReference type="ARBA" id="ARBA00022729"/>
    </source>
</evidence>
<dbReference type="InterPro" id="IPR000531">
    <property type="entry name" value="Beta-barrel_TonB"/>
</dbReference>
<dbReference type="InterPro" id="IPR037066">
    <property type="entry name" value="Plug_dom_sf"/>
</dbReference>
<evidence type="ECO:0000256" key="11">
    <source>
        <dbReference type="ARBA" id="ARBA00023136"/>
    </source>
</evidence>
<dbReference type="OrthoDB" id="9758472at2"/>
<accession>A0A3D8Y779</accession>
<dbReference type="Pfam" id="PF00593">
    <property type="entry name" value="TonB_dep_Rec_b-barrel"/>
    <property type="match status" value="1"/>
</dbReference>
<evidence type="ECO:0000256" key="1">
    <source>
        <dbReference type="ARBA" id="ARBA00004571"/>
    </source>
</evidence>
<keyword evidence="10 15" id="KW-0798">TonB box</keyword>
<evidence type="ECO:0000256" key="12">
    <source>
        <dbReference type="ARBA" id="ARBA00023170"/>
    </source>
</evidence>
<evidence type="ECO:0000256" key="4">
    <source>
        <dbReference type="ARBA" id="ARBA00022452"/>
    </source>
</evidence>
<evidence type="ECO:0008006" key="20">
    <source>
        <dbReference type="Google" id="ProtNLM"/>
    </source>
</evidence>
<name>A0A3D8Y779_9BACT</name>
<reference evidence="18 19" key="1">
    <citation type="submission" date="2018-07" db="EMBL/GenBank/DDBJ databases">
        <title>Dyadobacter roseus sp. nov., isolated from rose rhizosphere soil.</title>
        <authorList>
            <person name="Chen L."/>
        </authorList>
    </citation>
    <scope>NUCLEOTIDE SEQUENCE [LARGE SCALE GENOMIC DNA]</scope>
    <source>
        <strain evidence="18 19">RS19</strain>
    </source>
</reference>
<keyword evidence="13 14" id="KW-0998">Cell outer membrane</keyword>
<protein>
    <recommendedName>
        <fullName evidence="20">TonB-dependent siderophore receptor</fullName>
    </recommendedName>
</protein>
<keyword evidence="8" id="KW-0408">Iron</keyword>
<evidence type="ECO:0000256" key="2">
    <source>
        <dbReference type="ARBA" id="ARBA00009810"/>
    </source>
</evidence>
<dbReference type="Gene3D" id="2.60.40.1120">
    <property type="entry name" value="Carboxypeptidase-like, regulatory domain"/>
    <property type="match status" value="1"/>
</dbReference>
<evidence type="ECO:0000256" key="3">
    <source>
        <dbReference type="ARBA" id="ARBA00022448"/>
    </source>
</evidence>
<comment type="caution">
    <text evidence="18">The sequence shown here is derived from an EMBL/GenBank/DDBJ whole genome shotgun (WGS) entry which is preliminary data.</text>
</comment>
<evidence type="ECO:0000313" key="19">
    <source>
        <dbReference type="Proteomes" id="UP000256373"/>
    </source>
</evidence>
<sequence length="786" mass="86841">MKLLYITLFLISTHFVYGQMGTIQGTITSQEGKPAPYITLLVKGTNLGMITDSTGSFKIDRVKPGNHFVQASLVGYDTQTKKIAVAAGEVTVVDFVMTENVNSLQEVVVNGTAGNYVAEKASSSLRVNADLIEIPQNIMVSTRQTIVDMGALTKNDMIRSVSGITKTYGNDLDASLLIRGTNATYGTYRNGVGGPIWWNAQEDAAMIERIEFVKGPAGFMLANSEPGGLVNTVTKQPTHQRINEISFGMGSFNLIRGSLDLGGEMSRDGKLTYRLNVGTQHSAQFYKMGNFNRFFVCPALTYDFSKNTSFTIEHNYVKATTAHNSFQQITINQKYFALPIDMAMNDPNIGNYMGADVYTRANLKHKIANDWNLNVQAAYMSTDWDGMSLYVQGLTPAKDSIIRSSSKSDWTGNLYNMQVFVDGKFNTGHAFEHKVLAGIDYGDGSEGSTYGGDYSEPDRLKLAIKNPSYYLPKDSLRKIPVENIGSWISTNKWQAIYLQDHIKIANKLIVTLAGRFTHLITGQDYNSVDDPAYEIKDNAFTPRLGLTYLFSDKLSVFALYDESFVAQRGAIWGKGRLRPLRGSNTEFGIKGLFFNKQLAMNASFYNIRKNNVGTSDPVHEGFMLETGQITSTGIDFDLVGKIGSNLSVNANYSYTNARITKDKDASLIGIKNNGTPDHTLNAFLKYRITSGALSGLAIGAGSQYMGKRSAVYSGWGSEFGNKSLPTYNIFDASVSYSVQRLTFNLNVYNLTNKKYISNGYYNPTPDEFIYAPGTPLNFRLQTSLRL</sequence>
<keyword evidence="3 14" id="KW-0813">Transport</keyword>
<dbReference type="Pfam" id="PF07715">
    <property type="entry name" value="Plug"/>
    <property type="match status" value="1"/>
</dbReference>
<proteinExistence type="inferred from homology"/>
<evidence type="ECO:0000256" key="10">
    <source>
        <dbReference type="ARBA" id="ARBA00023077"/>
    </source>
</evidence>
<dbReference type="InterPro" id="IPR012910">
    <property type="entry name" value="Plug_dom"/>
</dbReference>
<feature type="domain" description="TonB-dependent receptor-like beta-barrel" evidence="16">
    <location>
        <begin position="356"/>
        <end position="750"/>
    </location>
</feature>
<dbReference type="InterPro" id="IPR036942">
    <property type="entry name" value="Beta-barrel_TonB_sf"/>
</dbReference>
<evidence type="ECO:0000259" key="16">
    <source>
        <dbReference type="Pfam" id="PF00593"/>
    </source>
</evidence>
<dbReference type="SUPFAM" id="SSF49464">
    <property type="entry name" value="Carboxypeptidase regulatory domain-like"/>
    <property type="match status" value="1"/>
</dbReference>
<dbReference type="InterPro" id="IPR010105">
    <property type="entry name" value="TonB_sidphr_rcpt"/>
</dbReference>
<keyword evidence="6 14" id="KW-0812">Transmembrane</keyword>
<dbReference type="Gene3D" id="2.170.130.10">
    <property type="entry name" value="TonB-dependent receptor, plug domain"/>
    <property type="match status" value="1"/>
</dbReference>
<dbReference type="EMBL" id="QNUL01000018">
    <property type="protein sequence ID" value="REA58817.1"/>
    <property type="molecule type" value="Genomic_DNA"/>
</dbReference>
<keyword evidence="9" id="KW-0406">Ion transport</keyword>
<dbReference type="GO" id="GO:0015344">
    <property type="term" value="F:siderophore uptake transmembrane transporter activity"/>
    <property type="evidence" value="ECO:0007669"/>
    <property type="project" value="TreeGrafter"/>
</dbReference>
<dbReference type="PANTHER" id="PTHR32552">
    <property type="entry name" value="FERRICHROME IRON RECEPTOR-RELATED"/>
    <property type="match status" value="1"/>
</dbReference>
<organism evidence="18 19">
    <name type="scientific">Dyadobacter luteus</name>
    <dbReference type="NCBI Taxonomy" id="2259619"/>
    <lineage>
        <taxon>Bacteria</taxon>
        <taxon>Pseudomonadati</taxon>
        <taxon>Bacteroidota</taxon>
        <taxon>Cytophagia</taxon>
        <taxon>Cytophagales</taxon>
        <taxon>Spirosomataceae</taxon>
        <taxon>Dyadobacter</taxon>
    </lineage>
</organism>
<keyword evidence="4 14" id="KW-1134">Transmembrane beta strand</keyword>
<evidence type="ECO:0000259" key="17">
    <source>
        <dbReference type="Pfam" id="PF07715"/>
    </source>
</evidence>
<keyword evidence="11 14" id="KW-0472">Membrane</keyword>
<dbReference type="SUPFAM" id="SSF56935">
    <property type="entry name" value="Porins"/>
    <property type="match status" value="1"/>
</dbReference>